<dbReference type="PANTHER" id="PTHR10283:SF92">
    <property type="entry name" value="LOW-AFFINITY PHOSPHATE TRANSPORTER PHO91"/>
    <property type="match status" value="1"/>
</dbReference>
<gene>
    <name evidence="6" type="ORF">SAMN02910418_02108</name>
</gene>
<dbReference type="EMBL" id="FNQV01000014">
    <property type="protein sequence ID" value="SEA65753.1"/>
    <property type="molecule type" value="Genomic_DNA"/>
</dbReference>
<dbReference type="OrthoDB" id="9766267at2"/>
<dbReference type="RefSeq" id="WP_092565677.1">
    <property type="nucleotide sequence ID" value="NZ_FNQV01000014.1"/>
</dbReference>
<evidence type="ECO:0000313" key="6">
    <source>
        <dbReference type="EMBL" id="SEA65753.1"/>
    </source>
</evidence>
<feature type="transmembrane region" description="Helical" evidence="5">
    <location>
        <begin position="19"/>
        <end position="37"/>
    </location>
</feature>
<evidence type="ECO:0000256" key="5">
    <source>
        <dbReference type="SAM" id="Phobius"/>
    </source>
</evidence>
<keyword evidence="4 5" id="KW-0472">Membrane</keyword>
<keyword evidence="2 5" id="KW-0812">Transmembrane</keyword>
<organism evidence="6 7">
    <name type="scientific">Bowdeniella nasicola</name>
    <dbReference type="NCBI Taxonomy" id="208480"/>
    <lineage>
        <taxon>Bacteria</taxon>
        <taxon>Bacillati</taxon>
        <taxon>Actinomycetota</taxon>
        <taxon>Actinomycetes</taxon>
        <taxon>Actinomycetales</taxon>
        <taxon>Actinomycetaceae</taxon>
        <taxon>Bowdeniella</taxon>
    </lineage>
</organism>
<keyword evidence="7" id="KW-1185">Reference proteome</keyword>
<dbReference type="GO" id="GO:0005886">
    <property type="term" value="C:plasma membrane"/>
    <property type="evidence" value="ECO:0007669"/>
    <property type="project" value="TreeGrafter"/>
</dbReference>
<feature type="transmembrane region" description="Helical" evidence="5">
    <location>
        <begin position="275"/>
        <end position="291"/>
    </location>
</feature>
<dbReference type="PANTHER" id="PTHR10283">
    <property type="entry name" value="SOLUTE CARRIER FAMILY 13 MEMBER"/>
    <property type="match status" value="1"/>
</dbReference>
<dbReference type="Pfam" id="PF00939">
    <property type="entry name" value="Na_sulph_symp"/>
    <property type="match status" value="1"/>
</dbReference>
<feature type="transmembrane region" description="Helical" evidence="5">
    <location>
        <begin position="392"/>
        <end position="421"/>
    </location>
</feature>
<feature type="transmembrane region" description="Helical" evidence="5">
    <location>
        <begin position="97"/>
        <end position="119"/>
    </location>
</feature>
<protein>
    <submittedName>
        <fullName evidence="6">Solute carrier family 13 (Sodium-dependent dicarboxylate transporter), member 2/3/5</fullName>
    </submittedName>
</protein>
<comment type="subcellular location">
    <subcellularLocation>
        <location evidence="1">Membrane</location>
        <topology evidence="1">Multi-pass membrane protein</topology>
    </subcellularLocation>
</comment>
<evidence type="ECO:0000256" key="1">
    <source>
        <dbReference type="ARBA" id="ARBA00004141"/>
    </source>
</evidence>
<proteinExistence type="predicted"/>
<feature type="transmembrane region" description="Helical" evidence="5">
    <location>
        <begin position="359"/>
        <end position="380"/>
    </location>
</feature>
<feature type="transmembrane region" description="Helical" evidence="5">
    <location>
        <begin position="441"/>
        <end position="465"/>
    </location>
</feature>
<evidence type="ECO:0000313" key="7">
    <source>
        <dbReference type="Proteomes" id="UP000199288"/>
    </source>
</evidence>
<feature type="transmembrane region" description="Helical" evidence="5">
    <location>
        <begin position="49"/>
        <end position="77"/>
    </location>
</feature>
<dbReference type="GO" id="GO:0005315">
    <property type="term" value="F:phosphate transmembrane transporter activity"/>
    <property type="evidence" value="ECO:0007669"/>
    <property type="project" value="TreeGrafter"/>
</dbReference>
<reference evidence="7" key="1">
    <citation type="submission" date="2016-10" db="EMBL/GenBank/DDBJ databases">
        <authorList>
            <person name="Varghese N."/>
            <person name="Submissions S."/>
        </authorList>
    </citation>
    <scope>NUCLEOTIDE SEQUENCE [LARGE SCALE GENOMIC DNA]</scope>
    <source>
        <strain evidence="7">KPR-1</strain>
    </source>
</reference>
<sequence length="471" mass="48917">MPASAHTRPVVRLERPNKIQLTGIILGVLAFLVPFVVDIPGLAPEGERMLSIFLLAIVFWVTEAIPLVATAVLVILFEVLLISSAALLPVGEQALGAKAYFAALADPVIILFLGGFLLADGAAKFGLDRNLAAVMLKPFQGSGRMTVLGLMGITAVLSMFMSNTATTATMFAVVIPILAVMSDAKARAGLALSIPVAANIGGMGTPVGTPPNAIALGALASHGIQISFLKWMMLAVPLMLIVLAIGWFVIVTFFIPKGTNLELALRSNFDRSAPARIYYVVAGLTVALWMTEPLHGINSNVVGFIPVAILLATQVMTGDDLKMLQWPVLWLVSGGIALGVGVGASGLDEWLLGSVNWTAMSVTGLIVVLAAMGLGMSNVISHSAAANLLIPLALGLGSAIALDIVQVGVIIALACSLGMSLPISTPPNAIAYATGEVPTKYMALIGVIVGLAGAVLLAFVMPWFWTTLGLL</sequence>
<dbReference type="NCBIfam" id="TIGR00785">
    <property type="entry name" value="dass"/>
    <property type="match status" value="1"/>
</dbReference>
<evidence type="ECO:0000256" key="2">
    <source>
        <dbReference type="ARBA" id="ARBA00022692"/>
    </source>
</evidence>
<dbReference type="AlphaFoldDB" id="A0A1H4CZ28"/>
<feature type="transmembrane region" description="Helical" evidence="5">
    <location>
        <begin position="231"/>
        <end position="255"/>
    </location>
</feature>
<accession>A0A1H4CZ28</accession>
<dbReference type="InterPro" id="IPR001898">
    <property type="entry name" value="SLC13A/DASS"/>
</dbReference>
<name>A0A1H4CZ28_9ACTO</name>
<keyword evidence="3 5" id="KW-1133">Transmembrane helix</keyword>
<evidence type="ECO:0000256" key="3">
    <source>
        <dbReference type="ARBA" id="ARBA00022989"/>
    </source>
</evidence>
<feature type="transmembrane region" description="Helical" evidence="5">
    <location>
        <begin position="328"/>
        <end position="347"/>
    </location>
</feature>
<evidence type="ECO:0000256" key="4">
    <source>
        <dbReference type="ARBA" id="ARBA00023136"/>
    </source>
</evidence>
<dbReference type="Proteomes" id="UP000199288">
    <property type="component" value="Unassembled WGS sequence"/>
</dbReference>
<feature type="transmembrane region" description="Helical" evidence="5">
    <location>
        <begin position="147"/>
        <end position="180"/>
    </location>
</feature>